<evidence type="ECO:0000259" key="4">
    <source>
        <dbReference type="Pfam" id="PF03816"/>
    </source>
</evidence>
<organism evidence="5 6">
    <name type="scientific">Promicromonospora thailandica</name>
    <dbReference type="NCBI Taxonomy" id="765201"/>
    <lineage>
        <taxon>Bacteria</taxon>
        <taxon>Bacillati</taxon>
        <taxon>Actinomycetota</taxon>
        <taxon>Actinomycetes</taxon>
        <taxon>Micrococcales</taxon>
        <taxon>Promicromonosporaceae</taxon>
        <taxon>Promicromonospora</taxon>
    </lineage>
</organism>
<dbReference type="RefSeq" id="WP_253832078.1">
    <property type="nucleotide sequence ID" value="NZ_JAMTCS010000001.1"/>
</dbReference>
<dbReference type="InterPro" id="IPR004474">
    <property type="entry name" value="LytR_CpsA_psr"/>
</dbReference>
<evidence type="ECO:0000313" key="5">
    <source>
        <dbReference type="EMBL" id="MCP2262987.1"/>
    </source>
</evidence>
<accession>A0A9X2FXA0</accession>
<comment type="similarity">
    <text evidence="1">Belongs to the LytR/CpsA/Psr (LCP) family.</text>
</comment>
<keyword evidence="6" id="KW-1185">Reference proteome</keyword>
<proteinExistence type="inferred from homology"/>
<dbReference type="AlphaFoldDB" id="A0A9X2FXA0"/>
<keyword evidence="3" id="KW-0812">Transmembrane</keyword>
<name>A0A9X2FXA0_9MICO</name>
<gene>
    <name evidence="5" type="ORF">APR03_000310</name>
</gene>
<dbReference type="NCBIfam" id="TIGR00350">
    <property type="entry name" value="lytR_cpsA_psr"/>
    <property type="match status" value="1"/>
</dbReference>
<dbReference type="PANTHER" id="PTHR33392:SF6">
    <property type="entry name" value="POLYISOPRENYL-TEICHOIC ACID--PEPTIDOGLYCAN TEICHOIC ACID TRANSFERASE TAGU"/>
    <property type="match status" value="1"/>
</dbReference>
<dbReference type="Proteomes" id="UP001139493">
    <property type="component" value="Unassembled WGS sequence"/>
</dbReference>
<keyword evidence="3" id="KW-1133">Transmembrane helix</keyword>
<feature type="transmembrane region" description="Helical" evidence="3">
    <location>
        <begin position="29"/>
        <end position="52"/>
    </location>
</feature>
<evidence type="ECO:0000256" key="1">
    <source>
        <dbReference type="ARBA" id="ARBA00006068"/>
    </source>
</evidence>
<comment type="caution">
    <text evidence="5">The sequence shown here is derived from an EMBL/GenBank/DDBJ whole genome shotgun (WGS) entry which is preliminary data.</text>
</comment>
<evidence type="ECO:0000256" key="3">
    <source>
        <dbReference type="SAM" id="Phobius"/>
    </source>
</evidence>
<dbReference type="PANTHER" id="PTHR33392">
    <property type="entry name" value="POLYISOPRENYL-TEICHOIC ACID--PEPTIDOGLYCAN TEICHOIC ACID TRANSFERASE TAGU"/>
    <property type="match status" value="1"/>
</dbReference>
<keyword evidence="3" id="KW-0472">Membrane</keyword>
<dbReference type="EMBL" id="JAMTCS010000001">
    <property type="protein sequence ID" value="MCP2262987.1"/>
    <property type="molecule type" value="Genomic_DNA"/>
</dbReference>
<evidence type="ECO:0000256" key="2">
    <source>
        <dbReference type="SAM" id="MobiDB-lite"/>
    </source>
</evidence>
<evidence type="ECO:0000313" key="6">
    <source>
        <dbReference type="Proteomes" id="UP001139493"/>
    </source>
</evidence>
<dbReference type="Pfam" id="PF03816">
    <property type="entry name" value="LytR_cpsA_psr"/>
    <property type="match status" value="1"/>
</dbReference>
<sequence>MHAPIDELLTAAAPGPPTRPARRRRSRKVVAAIVAGAVVLVGASGAMAFYGYRISLNEKIEKIADPFDELDDAARPAPAPVEGVAAPVNVLALGSDSRISAGDPTAWEFGAQRTDAILLLHLSADRKSAAAISIPRDTWVQIPGYGEAKINAAFSYGGPPLMIETVENLTGVRIDHFAVSDFESFTSLTDTLGGVEIEVPRAGGGSELRHMTGQEALDFTRERYALANGDFGRVQRQQAWMRAIATKATSDKSDLLRTSRFLEEALGSVAVDEGLTIDKMLEIAVSARDLTTADITFLTAPYAGTGRSADGQSIVRLDREAFDPLMRAVAEDRLPDYLAGTTDGIDLLPPVVR</sequence>
<dbReference type="Gene3D" id="3.40.630.190">
    <property type="entry name" value="LCP protein"/>
    <property type="match status" value="1"/>
</dbReference>
<dbReference type="InterPro" id="IPR050922">
    <property type="entry name" value="LytR/CpsA/Psr_CW_biosynth"/>
</dbReference>
<feature type="region of interest" description="Disordered" evidence="2">
    <location>
        <begin position="1"/>
        <end position="24"/>
    </location>
</feature>
<protein>
    <submittedName>
        <fullName evidence="5">Transcriptional attenuator, LytR family</fullName>
    </submittedName>
</protein>
<reference evidence="5" key="1">
    <citation type="submission" date="2022-06" db="EMBL/GenBank/DDBJ databases">
        <title>Genomic Encyclopedia of Archaeal and Bacterial Type Strains, Phase II (KMG-II): from individual species to whole genera.</title>
        <authorList>
            <person name="Goeker M."/>
        </authorList>
    </citation>
    <scope>NUCLEOTIDE SEQUENCE</scope>
    <source>
        <strain evidence="5">DSM 26652</strain>
    </source>
</reference>
<feature type="domain" description="Cell envelope-related transcriptional attenuator" evidence="4">
    <location>
        <begin position="113"/>
        <end position="249"/>
    </location>
</feature>